<dbReference type="Proteomes" id="UP001642406">
    <property type="component" value="Unassembled WGS sequence"/>
</dbReference>
<dbReference type="PROSITE" id="PS00383">
    <property type="entry name" value="TYR_PHOSPHATASE_1"/>
    <property type="match status" value="1"/>
</dbReference>
<name>A0ABP0AQ77_9PEZI</name>
<dbReference type="PANTHER" id="PTHR31126">
    <property type="entry name" value="TYROSINE-PROTEIN PHOSPHATASE"/>
    <property type="match status" value="1"/>
</dbReference>
<dbReference type="InterPro" id="IPR029021">
    <property type="entry name" value="Prot-tyrosine_phosphatase-like"/>
</dbReference>
<gene>
    <name evidence="2" type="ORF">SBRCBS47491_000435</name>
</gene>
<evidence type="ECO:0000313" key="2">
    <source>
        <dbReference type="EMBL" id="CAK7209419.1"/>
    </source>
</evidence>
<evidence type="ECO:0000313" key="3">
    <source>
        <dbReference type="Proteomes" id="UP001642406"/>
    </source>
</evidence>
<dbReference type="PANTHER" id="PTHR31126:SF1">
    <property type="entry name" value="TYROSINE SPECIFIC PROTEIN PHOSPHATASES DOMAIN-CONTAINING PROTEIN"/>
    <property type="match status" value="1"/>
</dbReference>
<dbReference type="SUPFAM" id="SSF52799">
    <property type="entry name" value="(Phosphotyrosine protein) phosphatases II"/>
    <property type="match status" value="1"/>
</dbReference>
<protein>
    <recommendedName>
        <fullName evidence="1">Tyrosine specific protein phosphatases domain-containing protein</fullName>
    </recommendedName>
</protein>
<dbReference type="PROSITE" id="PS50056">
    <property type="entry name" value="TYR_PHOSPHATASE_2"/>
    <property type="match status" value="1"/>
</dbReference>
<sequence>MSTGPLNPETSTSLPSPPFVHLKGIPNFRDLGGYKVADSDALFRRGYIYRCGEPTSATPEAIEIIRGLGVNHIFDLRSLPEIQKMQVAGTGPKTVDWPGVTRVFTPVFREESYDPVSLAKRHADYQSEGSEGMVNAYRAILTEGANSYGIILRHILEDSRREKNGDKNALIFHCTAGKDRTGVLGALLLGLCGVPDQVVAEEYNLTEAGLGEWTELLVKAVLKQGATSEKGARRMVGARKESMINTLAMVREEFGGPENYIVTRCGLTKEEVAEIRNFLIVSE</sequence>
<dbReference type="InterPro" id="IPR026893">
    <property type="entry name" value="Tyr/Ser_Pase_IphP-type"/>
</dbReference>
<accession>A0ABP0AQ77</accession>
<feature type="domain" description="Tyrosine specific protein phosphatases" evidence="1">
    <location>
        <begin position="146"/>
        <end position="189"/>
    </location>
</feature>
<dbReference type="Gene3D" id="3.90.190.10">
    <property type="entry name" value="Protein tyrosine phosphatase superfamily"/>
    <property type="match status" value="1"/>
</dbReference>
<evidence type="ECO:0000259" key="1">
    <source>
        <dbReference type="PROSITE" id="PS50056"/>
    </source>
</evidence>
<dbReference type="InterPro" id="IPR000387">
    <property type="entry name" value="Tyr_Pase_dom"/>
</dbReference>
<keyword evidence="3" id="KW-1185">Reference proteome</keyword>
<comment type="caution">
    <text evidence="2">The sequence shown here is derived from an EMBL/GenBank/DDBJ whole genome shotgun (WGS) entry which is preliminary data.</text>
</comment>
<dbReference type="Pfam" id="PF13350">
    <property type="entry name" value="Y_phosphatase3"/>
    <property type="match status" value="1"/>
</dbReference>
<organism evidence="2 3">
    <name type="scientific">Sporothrix bragantina</name>
    <dbReference type="NCBI Taxonomy" id="671064"/>
    <lineage>
        <taxon>Eukaryota</taxon>
        <taxon>Fungi</taxon>
        <taxon>Dikarya</taxon>
        <taxon>Ascomycota</taxon>
        <taxon>Pezizomycotina</taxon>
        <taxon>Sordariomycetes</taxon>
        <taxon>Sordariomycetidae</taxon>
        <taxon>Ophiostomatales</taxon>
        <taxon>Ophiostomataceae</taxon>
        <taxon>Sporothrix</taxon>
    </lineage>
</organism>
<proteinExistence type="predicted"/>
<dbReference type="EMBL" id="CAWUHC010000003">
    <property type="protein sequence ID" value="CAK7209419.1"/>
    <property type="molecule type" value="Genomic_DNA"/>
</dbReference>
<dbReference type="InterPro" id="IPR016130">
    <property type="entry name" value="Tyr_Pase_AS"/>
</dbReference>
<reference evidence="2 3" key="1">
    <citation type="submission" date="2024-01" db="EMBL/GenBank/DDBJ databases">
        <authorList>
            <person name="Allen C."/>
            <person name="Tagirdzhanova G."/>
        </authorList>
    </citation>
    <scope>NUCLEOTIDE SEQUENCE [LARGE SCALE GENOMIC DNA]</scope>
</reference>